<dbReference type="Pfam" id="PF13091">
    <property type="entry name" value="PLDc_2"/>
    <property type="match status" value="1"/>
</dbReference>
<dbReference type="RefSeq" id="WP_101849679.1">
    <property type="nucleotide sequence ID" value="NZ_PKIZ01000012.1"/>
</dbReference>
<evidence type="ECO:0000313" key="3">
    <source>
        <dbReference type="EMBL" id="PKZ41507.1"/>
    </source>
</evidence>
<reference evidence="3 4" key="1">
    <citation type="submission" date="2017-12" db="EMBL/GenBank/DDBJ databases">
        <title>Phylogenetic diversity of female urinary microbiome.</title>
        <authorList>
            <person name="Thomas-White K."/>
            <person name="Wolfe A.J."/>
        </authorList>
    </citation>
    <scope>NUCLEOTIDE SEQUENCE [LARGE SCALE GENOMIC DNA]</scope>
    <source>
        <strain evidence="3 4">UMB1298</strain>
    </source>
</reference>
<protein>
    <submittedName>
        <fullName evidence="3">DUF3427 domain-containing protein</fullName>
    </submittedName>
</protein>
<feature type="domain" description="Helicase C-terminal" evidence="2">
    <location>
        <begin position="535"/>
        <end position="695"/>
    </location>
</feature>
<dbReference type="SUPFAM" id="SSF52540">
    <property type="entry name" value="P-loop containing nucleoside triphosphate hydrolases"/>
    <property type="match status" value="1"/>
</dbReference>
<dbReference type="Pfam" id="PF11907">
    <property type="entry name" value="DUF3427"/>
    <property type="match status" value="1"/>
</dbReference>
<dbReference type="Gene3D" id="3.30.870.10">
    <property type="entry name" value="Endonuclease Chain A"/>
    <property type="match status" value="1"/>
</dbReference>
<dbReference type="InterPro" id="IPR021835">
    <property type="entry name" value="DUF3427"/>
</dbReference>
<dbReference type="PANTHER" id="PTHR47962">
    <property type="entry name" value="ATP-DEPENDENT HELICASE LHR-RELATED-RELATED"/>
    <property type="match status" value="1"/>
</dbReference>
<dbReference type="InterPro" id="IPR052511">
    <property type="entry name" value="ATP-dep_Helicase"/>
</dbReference>
<evidence type="ECO:0000313" key="4">
    <source>
        <dbReference type="Proteomes" id="UP000234206"/>
    </source>
</evidence>
<organism evidence="3 4">
    <name type="scientific">Kytococcus schroeteri</name>
    <dbReference type="NCBI Taxonomy" id="138300"/>
    <lineage>
        <taxon>Bacteria</taxon>
        <taxon>Bacillati</taxon>
        <taxon>Actinomycetota</taxon>
        <taxon>Actinomycetes</taxon>
        <taxon>Micrococcales</taxon>
        <taxon>Kytococcaceae</taxon>
        <taxon>Kytococcus</taxon>
    </lineage>
</organism>
<dbReference type="GO" id="GO:0016887">
    <property type="term" value="F:ATP hydrolysis activity"/>
    <property type="evidence" value="ECO:0007669"/>
    <property type="project" value="TreeGrafter"/>
</dbReference>
<dbReference type="AlphaFoldDB" id="A0A2I1PA77"/>
<dbReference type="InterPro" id="IPR025202">
    <property type="entry name" value="PLD-like_dom"/>
</dbReference>
<dbReference type="PROSITE" id="PS51194">
    <property type="entry name" value="HELICASE_CTER"/>
    <property type="match status" value="1"/>
</dbReference>
<feature type="domain" description="Helicase ATP-binding" evidence="1">
    <location>
        <begin position="324"/>
        <end position="478"/>
    </location>
</feature>
<dbReference type="Pfam" id="PF04851">
    <property type="entry name" value="ResIII"/>
    <property type="match status" value="1"/>
</dbReference>
<dbReference type="InterPro" id="IPR001650">
    <property type="entry name" value="Helicase_C-like"/>
</dbReference>
<dbReference type="GO" id="GO:0005524">
    <property type="term" value="F:ATP binding"/>
    <property type="evidence" value="ECO:0007669"/>
    <property type="project" value="InterPro"/>
</dbReference>
<dbReference type="Proteomes" id="UP000234206">
    <property type="component" value="Unassembled WGS sequence"/>
</dbReference>
<name>A0A2I1PA77_9MICO</name>
<evidence type="ECO:0000259" key="2">
    <source>
        <dbReference type="PROSITE" id="PS51194"/>
    </source>
</evidence>
<dbReference type="PANTHER" id="PTHR47962:SF7">
    <property type="entry name" value="MITOCHONDRIAL ATP-DEPENDENT HELICASE IRC3-RELATED"/>
    <property type="match status" value="1"/>
</dbReference>
<accession>A0A2I1PA77</accession>
<dbReference type="SMART" id="SM00487">
    <property type="entry name" value="DEXDc"/>
    <property type="match status" value="1"/>
</dbReference>
<dbReference type="CDD" id="cd18799">
    <property type="entry name" value="SF2_C_EcoAI-like"/>
    <property type="match status" value="1"/>
</dbReference>
<dbReference type="SMART" id="SM00490">
    <property type="entry name" value="HELICc"/>
    <property type="match status" value="1"/>
</dbReference>
<comment type="caution">
    <text evidence="3">The sequence shown here is derived from an EMBL/GenBank/DDBJ whole genome shotgun (WGS) entry which is preliminary data.</text>
</comment>
<sequence length="1031" mass="114511">MTDALPDGRYDQLVTRALHGHLASVEADVHHEPVSGDDEVEFAVTHLTAALRRALAQRKAGADRAALVEAVAEVIEAEDEAPAGDRLERLVSVITPPAIGLAPRYRTGPNTPLGESTLLTNAHGEPSMGMEISRELDSADEVDLLCAFIKFAGLRTMERELRPIAQAGVPFRIITTTYMGATERRALDWLVQEFGAQVKVHYESRSTRLHAKAWMFRRRTGFHTAYVGSSNLSRSALLDGLEWNVRITQAGTPHLLEKFRATFDSYWNDPSFEDYDPAEDGERLDEALLMAGGKTSSELVMDLSGLRHRPYPYQQEMLDALEAERVVHDRHRNLLVAATGTGKTVVAAFDYRNLSEASTRPPRLLFIAHRLEILDQARRTFREILGDGTFGEIYGFGRQPTRWDHVFATVQSLSGNVEDLPADHFDVVIVDEFHHAEAATYRRVLDHFTPREMLGLTATPERADGVRVQDAYFDGRTAFELRLWDALAGDLLAPFHYFGIADSTDLTQVRFQRGSYDTDQLTALYTGNQARARIILKAVRDKVADPRQMRAIGFCVGVDHARFMAAVFTEAGLPARALTGDSSAEQRAETRAALISGDICAIFTADLFNEGVDIPQVDTVLFLRPTDSATIFLQQLGRGLRRHPSKAVLTALDFVGHQHEGFRLERRFMAMTGATRGELQKHAEHGFPLLPAGSQIVLDDVTYDEVISSLKASLTLNKPRLVASLRAYSDISLADFADALGTEAERLVKNASWTDLRRQAGLSVDDRTTPDEAELLRRRHMFFRVDDRARLDAYRAWLSADAPAYGAASPELQRFGRMLHGIVWPKGGRTTWADGLAHLASCRPACDEFLAILDIAEDRIRHVSQPLPGPLSATGLASHATYAREEILAALDQTAEASQTISHREGVYWSPTWQTDALLVTLKKSDALFSPSTMYHDYAMGPEVFHWQSQSRTTPISPTGQRYIHHQEQGSHVVLFARTTSTRDEFGHTPGFMCLGTARYRSSEGSAPMSVIWELDRPLPADMYQAASAAA</sequence>
<dbReference type="OrthoDB" id="9776021at2"/>
<proteinExistence type="predicted"/>
<dbReference type="PROSITE" id="PS51192">
    <property type="entry name" value="HELICASE_ATP_BIND_1"/>
    <property type="match status" value="1"/>
</dbReference>
<dbReference type="CDD" id="cd18032">
    <property type="entry name" value="DEXHc_RE_I_III_res"/>
    <property type="match status" value="1"/>
</dbReference>
<gene>
    <name evidence="3" type="ORF">CYJ76_07265</name>
</gene>
<dbReference type="InterPro" id="IPR014001">
    <property type="entry name" value="Helicase_ATP-bd"/>
</dbReference>
<dbReference type="GO" id="GO:0003677">
    <property type="term" value="F:DNA binding"/>
    <property type="evidence" value="ECO:0007669"/>
    <property type="project" value="InterPro"/>
</dbReference>
<keyword evidence="4" id="KW-1185">Reference proteome</keyword>
<dbReference type="SUPFAM" id="SSF56024">
    <property type="entry name" value="Phospholipase D/nuclease"/>
    <property type="match status" value="1"/>
</dbReference>
<dbReference type="EMBL" id="PKIZ01000012">
    <property type="protein sequence ID" value="PKZ41507.1"/>
    <property type="molecule type" value="Genomic_DNA"/>
</dbReference>
<dbReference type="CDD" id="cd09203">
    <property type="entry name" value="PLDc_N_DEXD_b1"/>
    <property type="match status" value="1"/>
</dbReference>
<dbReference type="Pfam" id="PF00271">
    <property type="entry name" value="Helicase_C"/>
    <property type="match status" value="1"/>
</dbReference>
<dbReference type="InterPro" id="IPR027417">
    <property type="entry name" value="P-loop_NTPase"/>
</dbReference>
<evidence type="ECO:0000259" key="1">
    <source>
        <dbReference type="PROSITE" id="PS51192"/>
    </source>
</evidence>
<dbReference type="InterPro" id="IPR006935">
    <property type="entry name" value="Helicase/UvrB_N"/>
</dbReference>
<dbReference type="Gene3D" id="3.40.50.300">
    <property type="entry name" value="P-loop containing nucleotide triphosphate hydrolases"/>
    <property type="match status" value="2"/>
</dbReference>